<evidence type="ECO:0000313" key="1">
    <source>
        <dbReference type="EMBL" id="ATZ56808.1"/>
    </source>
</evidence>
<dbReference type="AlphaFoldDB" id="A0A384K1Y3"/>
<gene>
    <name evidence="1" type="ORF">BCIN_14g00410</name>
</gene>
<dbReference type="OrthoDB" id="8249012at2759"/>
<dbReference type="Pfam" id="PF07350">
    <property type="entry name" value="Gig2-like"/>
    <property type="match status" value="1"/>
</dbReference>
<proteinExistence type="predicted"/>
<dbReference type="EMBL" id="CP009818">
    <property type="protein sequence ID" value="ATZ56808.1"/>
    <property type="molecule type" value="Genomic_DNA"/>
</dbReference>
<dbReference type="InterPro" id="IPR010856">
    <property type="entry name" value="Gig2-like"/>
</dbReference>
<dbReference type="Gene3D" id="2.60.120.330">
    <property type="entry name" value="B-lactam Antibiotic, Isopenicillin N Synthase, Chain"/>
    <property type="match status" value="1"/>
</dbReference>
<name>A0A384K1Y3_BOTFB</name>
<evidence type="ECO:0008006" key="3">
    <source>
        <dbReference type="Google" id="ProtNLM"/>
    </source>
</evidence>
<dbReference type="SUPFAM" id="SSF51197">
    <property type="entry name" value="Clavaminate synthase-like"/>
    <property type="match status" value="1"/>
</dbReference>
<protein>
    <recommendedName>
        <fullName evidence="3">DUF1479 domain protein</fullName>
    </recommendedName>
</protein>
<evidence type="ECO:0000313" key="2">
    <source>
        <dbReference type="Proteomes" id="UP000001798"/>
    </source>
</evidence>
<dbReference type="GeneID" id="5428378"/>
<sequence>MLSHARLVSSLRQTSSLLKYKPNFTIHKSSFVNHKPKLTIRNLATQAKSFNMSSMNAMNPKEEGDISSVFVSLSGAKPTPLPERFADIKRNLIRGHEEAVQASFTRLIEQLAVENRKVAELGPKIIPSVTFKDVIEKTVSEEQLKDMRDKGALVIRGVVDETIARGYKQEVEDYVKLNPSTKGFPPNDPQVYELYWSPPQVKARGHPNMIVAQKFLLNLWHSADPTSPISISQPVAYADRVRIRQPGDAIFALGPHADGGSVERWEPNGYGINGVYDTIFHGKWEEFDPFESSSRVPAVSDLYHGGGSCSMFRMFQAWLSMSHTSPGEGTLKVNPLIKLTTAYFLLRPFFEPIKELPEGKEDQYTAEYLSPENWRLIPTDQMTTALHGATPSHGQEMTEKFHPHLDLKNTMVHIPKINPGDYVAWHCDMIHAVDKSHAGKSDSSVLYIPACPLTPINAEALARQRDTFLSGVPGPDFPGGKGESEHIGRPGLDEVESWTGEEGLRAMGLSKFVVESEKGAGVEKAVEIGNNYLGF</sequence>
<dbReference type="Proteomes" id="UP000001798">
    <property type="component" value="Chromosome 14"/>
</dbReference>
<reference evidence="1 2" key="3">
    <citation type="journal article" date="2017" name="Mol. Plant Pathol.">
        <title>A gapless genome sequence of the fungus Botrytis cinerea.</title>
        <authorList>
            <person name="Van Kan J.A."/>
            <person name="Stassen J.H."/>
            <person name="Mosbach A."/>
            <person name="Van Der Lee T.A."/>
            <person name="Faino L."/>
            <person name="Farmer A.D."/>
            <person name="Papasotiriou D.G."/>
            <person name="Zhou S."/>
            <person name="Seidl M.F."/>
            <person name="Cottam E."/>
            <person name="Edel D."/>
            <person name="Hahn M."/>
            <person name="Schwartz D.C."/>
            <person name="Dietrich R.A."/>
            <person name="Widdison S."/>
            <person name="Scalliet G."/>
        </authorList>
    </citation>
    <scope>NUCLEOTIDE SEQUENCE [LARGE SCALE GENOMIC DNA]</scope>
    <source>
        <strain evidence="1 2">B05.10</strain>
    </source>
</reference>
<accession>A0A384K1Y3</accession>
<dbReference type="PANTHER" id="PTHR30613">
    <property type="entry name" value="UNCHARACTERIZED PROTEIN YBIU-RELATED"/>
    <property type="match status" value="1"/>
</dbReference>
<dbReference type="InterPro" id="IPR027443">
    <property type="entry name" value="IPNS-like_sf"/>
</dbReference>
<organism evidence="1 2">
    <name type="scientific">Botryotinia fuckeliana (strain B05.10)</name>
    <name type="common">Noble rot fungus</name>
    <name type="synonym">Botrytis cinerea</name>
    <dbReference type="NCBI Taxonomy" id="332648"/>
    <lineage>
        <taxon>Eukaryota</taxon>
        <taxon>Fungi</taxon>
        <taxon>Dikarya</taxon>
        <taxon>Ascomycota</taxon>
        <taxon>Pezizomycotina</taxon>
        <taxon>Leotiomycetes</taxon>
        <taxon>Helotiales</taxon>
        <taxon>Sclerotiniaceae</taxon>
        <taxon>Botrytis</taxon>
    </lineage>
</organism>
<reference evidence="1 2" key="2">
    <citation type="journal article" date="2012" name="Eukaryot. Cell">
        <title>Genome update of Botrytis cinerea strains B05.10 and T4.</title>
        <authorList>
            <person name="Staats M."/>
            <person name="van Kan J.A."/>
        </authorList>
    </citation>
    <scope>NUCLEOTIDE SEQUENCE [LARGE SCALE GENOMIC DNA]</scope>
    <source>
        <strain evidence="1 2">B05.10</strain>
    </source>
</reference>
<dbReference type="PANTHER" id="PTHR30613:SF1">
    <property type="entry name" value="DUF1479 DOMAIN PROTEIN (AFU_ORTHOLOGUE AFUA_5G09280)"/>
    <property type="match status" value="1"/>
</dbReference>
<dbReference type="RefSeq" id="XP_024552747.1">
    <property type="nucleotide sequence ID" value="XM_024696933.1"/>
</dbReference>
<keyword evidence="2" id="KW-1185">Reference proteome</keyword>
<dbReference type="VEuPathDB" id="FungiDB:Bcin14g00410"/>
<dbReference type="KEGG" id="bfu:BCIN_14g00410"/>
<reference evidence="1 2" key="1">
    <citation type="journal article" date="2011" name="PLoS Genet.">
        <title>Genomic analysis of the necrotrophic fungal pathogens Sclerotinia sclerotiorum and Botrytis cinerea.</title>
        <authorList>
            <person name="Amselem J."/>
            <person name="Cuomo C.A."/>
            <person name="van Kan J.A."/>
            <person name="Viaud M."/>
            <person name="Benito E.P."/>
            <person name="Couloux A."/>
            <person name="Coutinho P.M."/>
            <person name="de Vries R.P."/>
            <person name="Dyer P.S."/>
            <person name="Fillinger S."/>
            <person name="Fournier E."/>
            <person name="Gout L."/>
            <person name="Hahn M."/>
            <person name="Kohn L."/>
            <person name="Lapalu N."/>
            <person name="Plummer K.M."/>
            <person name="Pradier J.M."/>
            <person name="Quevillon E."/>
            <person name="Sharon A."/>
            <person name="Simon A."/>
            <person name="ten Have A."/>
            <person name="Tudzynski B."/>
            <person name="Tudzynski P."/>
            <person name="Wincker P."/>
            <person name="Andrew M."/>
            <person name="Anthouard V."/>
            <person name="Beever R.E."/>
            <person name="Beffa R."/>
            <person name="Benoit I."/>
            <person name="Bouzid O."/>
            <person name="Brault B."/>
            <person name="Chen Z."/>
            <person name="Choquer M."/>
            <person name="Collemare J."/>
            <person name="Cotton P."/>
            <person name="Danchin E.G."/>
            <person name="Da Silva C."/>
            <person name="Gautier A."/>
            <person name="Giraud C."/>
            <person name="Giraud T."/>
            <person name="Gonzalez C."/>
            <person name="Grossetete S."/>
            <person name="Guldener U."/>
            <person name="Henrissat B."/>
            <person name="Howlett B.J."/>
            <person name="Kodira C."/>
            <person name="Kretschmer M."/>
            <person name="Lappartient A."/>
            <person name="Leroch M."/>
            <person name="Levis C."/>
            <person name="Mauceli E."/>
            <person name="Neuveglise C."/>
            <person name="Oeser B."/>
            <person name="Pearson M."/>
            <person name="Poulain J."/>
            <person name="Poussereau N."/>
            <person name="Quesneville H."/>
            <person name="Rascle C."/>
            <person name="Schumacher J."/>
            <person name="Segurens B."/>
            <person name="Sexton A."/>
            <person name="Silva E."/>
            <person name="Sirven C."/>
            <person name="Soanes D.M."/>
            <person name="Talbot N.J."/>
            <person name="Templeton M."/>
            <person name="Yandava C."/>
            <person name="Yarden O."/>
            <person name="Zeng Q."/>
            <person name="Rollins J.A."/>
            <person name="Lebrun M.H."/>
            <person name="Dickman M."/>
        </authorList>
    </citation>
    <scope>NUCLEOTIDE SEQUENCE [LARGE SCALE GENOMIC DNA]</scope>
    <source>
        <strain evidence="1 2">B05.10</strain>
    </source>
</reference>